<gene>
    <name evidence="3" type="ORF">EZS28_031711</name>
</gene>
<keyword evidence="1" id="KW-0175">Coiled coil</keyword>
<evidence type="ECO:0000313" key="4">
    <source>
        <dbReference type="Proteomes" id="UP000324800"/>
    </source>
</evidence>
<dbReference type="EMBL" id="SNRW01013314">
    <property type="protein sequence ID" value="KAA6372762.1"/>
    <property type="molecule type" value="Genomic_DNA"/>
</dbReference>
<feature type="region of interest" description="Disordered" evidence="2">
    <location>
        <begin position="464"/>
        <end position="493"/>
    </location>
</feature>
<feature type="compositionally biased region" description="Acidic residues" evidence="2">
    <location>
        <begin position="596"/>
        <end position="632"/>
    </location>
</feature>
<sequence length="802" mass="93568">MQLRSGDMNKGKLRDEDGEGEETDQQRKDANKDERCDILIDSRPFEEIVIVGTRNYERLCNYYQQMHDADVETNNGQISFFLSNSGNLNDITSIELPLSIFDFSEEFITPLFFANYKFQKIMKIILNEQEDQTRQNDYNNLQVQVGDRKVPYFSSPFSPSGDTRSQLVGNISPLKKGESKSKLMLDIQKKQQLEFIQRQKELQEQKEMSPQNLALLVFSERGLEQLRHVSEAETADRILLENAVLFNQQPLDLYLQFLRLKMADLDVKNNDLIQSEVAEEQSDLLRRRIARKEKMKVEKASKLKEQQERDGMYAGPDRTFITSVTGEQKKKLENEHKKQLQLQVGNNNVEFGSFRKKDPLTKIRQHNLKLMGMSLAEADAAAEIRLAKERKILSAKMQEIQLFKLRLWKLNALLEIQSLFINVTQRKAKTRAFVLQQWKEREDEMWTKHEATFLIDLKTSLDDDQENKSNENIKDGDNNKDTNQQSPTKILIQPTRKSNLRQLVLERKSVRKRKLRAQRRAKARERLQQRKLAKEQKRSKDLDNALAESMKIDAKILNVDQQNKGEGQKDEEQHGNEKLGQQKDSNKISVGINQDNDNDEDEDDEDEDEVDDEEDQDESNVIESSDLEDLDVDNYRTELEEAIRLEEEEDRAMKNGLDFSDLEGSPEKKRTKYVEVEKYNVHASVSDFSSLWGAQGVMAREKEKIKQKERQDREMLERQKESWRITLAIKTPFMLLVEDGNAVSNFDEDQKLNMNIKKGQIPFTQSSRSTDSTNSQIKNPFSTDQYYQHTFFDYNDQYSQQG</sequence>
<feature type="compositionally biased region" description="Basic and acidic residues" evidence="2">
    <location>
        <begin position="466"/>
        <end position="480"/>
    </location>
</feature>
<feature type="compositionally biased region" description="Basic residues" evidence="2">
    <location>
        <begin position="511"/>
        <end position="523"/>
    </location>
</feature>
<feature type="non-terminal residue" evidence="3">
    <location>
        <position position="802"/>
    </location>
</feature>
<feature type="region of interest" description="Disordered" evidence="2">
    <location>
        <begin position="759"/>
        <end position="780"/>
    </location>
</feature>
<dbReference type="Proteomes" id="UP000324800">
    <property type="component" value="Unassembled WGS sequence"/>
</dbReference>
<accession>A0A5J4URU2</accession>
<evidence type="ECO:0000256" key="2">
    <source>
        <dbReference type="SAM" id="MobiDB-lite"/>
    </source>
</evidence>
<feature type="compositionally biased region" description="Polar residues" evidence="2">
    <location>
        <begin position="762"/>
        <end position="780"/>
    </location>
</feature>
<feature type="region of interest" description="Disordered" evidence="2">
    <location>
        <begin position="1"/>
        <end position="31"/>
    </location>
</feature>
<feature type="coiled-coil region" evidence="1">
    <location>
        <begin position="698"/>
        <end position="726"/>
    </location>
</feature>
<dbReference type="AlphaFoldDB" id="A0A5J4URU2"/>
<evidence type="ECO:0000313" key="3">
    <source>
        <dbReference type="EMBL" id="KAA6372762.1"/>
    </source>
</evidence>
<feature type="compositionally biased region" description="Basic and acidic residues" evidence="2">
    <location>
        <begin position="566"/>
        <end position="586"/>
    </location>
</feature>
<protein>
    <submittedName>
        <fullName evidence="3">Uncharacterized protein</fullName>
    </submittedName>
</protein>
<comment type="caution">
    <text evidence="3">The sequence shown here is derived from an EMBL/GenBank/DDBJ whole genome shotgun (WGS) entry which is preliminary data.</text>
</comment>
<reference evidence="3 4" key="1">
    <citation type="submission" date="2019-03" db="EMBL/GenBank/DDBJ databases">
        <title>Single cell metagenomics reveals metabolic interactions within the superorganism composed of flagellate Streblomastix strix and complex community of Bacteroidetes bacteria on its surface.</title>
        <authorList>
            <person name="Treitli S.C."/>
            <person name="Kolisko M."/>
            <person name="Husnik F."/>
            <person name="Keeling P."/>
            <person name="Hampl V."/>
        </authorList>
    </citation>
    <scope>NUCLEOTIDE SEQUENCE [LARGE SCALE GENOMIC DNA]</scope>
    <source>
        <strain evidence="3">ST1C</strain>
    </source>
</reference>
<feature type="region of interest" description="Disordered" evidence="2">
    <location>
        <begin position="511"/>
        <end position="543"/>
    </location>
</feature>
<proteinExistence type="predicted"/>
<feature type="compositionally biased region" description="Basic and acidic residues" evidence="2">
    <location>
        <begin position="524"/>
        <end position="543"/>
    </location>
</feature>
<feature type="coiled-coil region" evidence="1">
    <location>
        <begin position="275"/>
        <end position="310"/>
    </location>
</feature>
<organism evidence="3 4">
    <name type="scientific">Streblomastix strix</name>
    <dbReference type="NCBI Taxonomy" id="222440"/>
    <lineage>
        <taxon>Eukaryota</taxon>
        <taxon>Metamonada</taxon>
        <taxon>Preaxostyla</taxon>
        <taxon>Oxymonadida</taxon>
        <taxon>Streblomastigidae</taxon>
        <taxon>Streblomastix</taxon>
    </lineage>
</organism>
<evidence type="ECO:0000256" key="1">
    <source>
        <dbReference type="SAM" id="Coils"/>
    </source>
</evidence>
<name>A0A5J4URU2_9EUKA</name>
<feature type="region of interest" description="Disordered" evidence="2">
    <location>
        <begin position="562"/>
        <end position="634"/>
    </location>
</feature>